<evidence type="ECO:0008006" key="3">
    <source>
        <dbReference type="Google" id="ProtNLM"/>
    </source>
</evidence>
<dbReference type="RefSeq" id="WP_243556179.1">
    <property type="nucleotide sequence ID" value="NZ_CP094528.1"/>
</dbReference>
<name>A0ABY4C6R2_9MICO</name>
<accession>A0ABY4C6R2</accession>
<dbReference type="EMBL" id="CP094528">
    <property type="protein sequence ID" value="UOE44395.1"/>
    <property type="molecule type" value="Genomic_DNA"/>
</dbReference>
<gene>
    <name evidence="1" type="ORF">MTO99_00960</name>
</gene>
<keyword evidence="2" id="KW-1185">Reference proteome</keyword>
<sequence length="163" mass="17969">MSNTHAGLFVTHMPNIGEDFTNEGDAAGLPTPTNTGEPLGLMRANEVPQSRIHMSHTWIFETDSPQHWVNEHEHDYDEILIWTGTDPENPRDLGAELYFDIEGVRHSVTASGSVYIPAGTRHCPLGFVQVTRPFNFSALSLSPVYDSDENADLIPQAHAESAS</sequence>
<protein>
    <recommendedName>
        <fullName evidence="3">Cupin</fullName>
    </recommendedName>
</protein>
<proteinExistence type="predicted"/>
<reference evidence="1 2" key="1">
    <citation type="submission" date="2022-03" db="EMBL/GenBank/DDBJ databases">
        <title>Mucilaginibacter sp. isolated from the gut of Protaetia brevitarsis seulensis larvae.</title>
        <authorList>
            <person name="Won M."/>
            <person name="Kim S.-J."/>
            <person name="Kwon S.-W."/>
        </authorList>
    </citation>
    <scope>NUCLEOTIDE SEQUENCE [LARGE SCALE GENOMIC DNA]</scope>
    <source>
        <strain evidence="1 2">CFWR-12</strain>
    </source>
</reference>
<evidence type="ECO:0000313" key="2">
    <source>
        <dbReference type="Proteomes" id="UP000832097"/>
    </source>
</evidence>
<dbReference type="Proteomes" id="UP000832097">
    <property type="component" value="Chromosome"/>
</dbReference>
<evidence type="ECO:0000313" key="1">
    <source>
        <dbReference type="EMBL" id="UOE44395.1"/>
    </source>
</evidence>
<organism evidence="1 2">
    <name type="scientific">Agromyces larvae</name>
    <dbReference type="NCBI Taxonomy" id="2929802"/>
    <lineage>
        <taxon>Bacteria</taxon>
        <taxon>Bacillati</taxon>
        <taxon>Actinomycetota</taxon>
        <taxon>Actinomycetes</taxon>
        <taxon>Micrococcales</taxon>
        <taxon>Microbacteriaceae</taxon>
        <taxon>Agromyces</taxon>
    </lineage>
</organism>